<dbReference type="PANTHER" id="PTHR45856">
    <property type="entry name" value="ALPHA/BETA-HYDROLASES SUPERFAMILY PROTEIN"/>
    <property type="match status" value="1"/>
</dbReference>
<dbReference type="InterPro" id="IPR029058">
    <property type="entry name" value="AB_hydrolase_fold"/>
</dbReference>
<feature type="compositionally biased region" description="Basic and acidic residues" evidence="1">
    <location>
        <begin position="68"/>
        <end position="93"/>
    </location>
</feature>
<gene>
    <name evidence="3" type="ORF">M0813_26917</name>
</gene>
<dbReference type="Pfam" id="PF01764">
    <property type="entry name" value="Lipase_3"/>
    <property type="match status" value="1"/>
</dbReference>
<feature type="domain" description="Fungal lipase-type" evidence="2">
    <location>
        <begin position="226"/>
        <end position="384"/>
    </location>
</feature>
<dbReference type="SUPFAM" id="SSF53474">
    <property type="entry name" value="alpha/beta-Hydrolases"/>
    <property type="match status" value="1"/>
</dbReference>
<evidence type="ECO:0000313" key="4">
    <source>
        <dbReference type="Proteomes" id="UP001150062"/>
    </source>
</evidence>
<dbReference type="InterPro" id="IPR051218">
    <property type="entry name" value="Sec_MonoDiacylglyc_Lipase"/>
</dbReference>
<protein>
    <submittedName>
        <fullName evidence="3">Lipase family protein</fullName>
    </submittedName>
</protein>
<dbReference type="EMBL" id="JAOAOG010000239">
    <property type="protein sequence ID" value="KAJ6237359.1"/>
    <property type="molecule type" value="Genomic_DNA"/>
</dbReference>
<dbReference type="Gene3D" id="3.40.50.1820">
    <property type="entry name" value="alpha/beta hydrolase"/>
    <property type="match status" value="1"/>
</dbReference>
<evidence type="ECO:0000313" key="3">
    <source>
        <dbReference type="EMBL" id="KAJ6237359.1"/>
    </source>
</evidence>
<organism evidence="3 4">
    <name type="scientific">Anaeramoeba flamelloides</name>
    <dbReference type="NCBI Taxonomy" id="1746091"/>
    <lineage>
        <taxon>Eukaryota</taxon>
        <taxon>Metamonada</taxon>
        <taxon>Anaeramoebidae</taxon>
        <taxon>Anaeramoeba</taxon>
    </lineage>
</organism>
<dbReference type="PANTHER" id="PTHR45856:SF24">
    <property type="entry name" value="FUNGAL LIPASE-LIKE DOMAIN-CONTAINING PROTEIN"/>
    <property type="match status" value="1"/>
</dbReference>
<evidence type="ECO:0000259" key="2">
    <source>
        <dbReference type="Pfam" id="PF01764"/>
    </source>
</evidence>
<accession>A0ABQ8Y0Z8</accession>
<feature type="region of interest" description="Disordered" evidence="1">
    <location>
        <begin position="63"/>
        <end position="93"/>
    </location>
</feature>
<comment type="caution">
    <text evidence="3">The sequence shown here is derived from an EMBL/GenBank/DDBJ whole genome shotgun (WGS) entry which is preliminary data.</text>
</comment>
<dbReference type="Proteomes" id="UP001150062">
    <property type="component" value="Unassembled WGS sequence"/>
</dbReference>
<proteinExistence type="predicted"/>
<dbReference type="CDD" id="cd00519">
    <property type="entry name" value="Lipase_3"/>
    <property type="match status" value="1"/>
</dbReference>
<dbReference type="InterPro" id="IPR002921">
    <property type="entry name" value="Fungal_lipase-type"/>
</dbReference>
<keyword evidence="4" id="KW-1185">Reference proteome</keyword>
<reference evidence="3" key="1">
    <citation type="submission" date="2022-08" db="EMBL/GenBank/DDBJ databases">
        <title>Novel sulfate-reducing endosymbionts in the free-living metamonad Anaeramoeba.</title>
        <authorList>
            <person name="Jerlstrom-Hultqvist J."/>
            <person name="Cepicka I."/>
            <person name="Gallot-Lavallee L."/>
            <person name="Salas-Leiva D."/>
            <person name="Curtis B.A."/>
            <person name="Zahonova K."/>
            <person name="Pipaliya S."/>
            <person name="Dacks J."/>
            <person name="Roger A.J."/>
        </authorList>
    </citation>
    <scope>NUCLEOTIDE SEQUENCE</scope>
    <source>
        <strain evidence="3">Schooner1</strain>
    </source>
</reference>
<name>A0ABQ8Y0Z8_9EUKA</name>
<evidence type="ECO:0000256" key="1">
    <source>
        <dbReference type="SAM" id="MobiDB-lite"/>
    </source>
</evidence>
<sequence length="472" mass="55727">MLDRNTLFDFLKLGNEVLIQVNKNKKGKEKRKHRTNFVSQNQNSLLDSVTNFVFQSFGSNMSRKRKEKEKEKEKKKEKEKEKNWKKEKEKEKEKNWEKEKVEEEIRMALKRKRILKKRPIYTRSLLKPFKSFQESVRKFSKTPIRMVVSTINYSQTISKLDNKVLDREFFCSLTLSSKLSKLIYETDQTKFEKSNLVQSYRLNKDKNALIKWGIFQTWPKTDHLYLTFKGTSTLRDAFVDGLCVPKEYDPTSNNNMSNQKPQCHSKLNFSMHRGVYEAMEPCFDTILETLKVKINTLNPKKIILTGHSLGGGYALCFLMLLHSRAEKLFWEIKSKLYLITFGSPKVIYSYNRNYNLFKTTMKRLGIWTRCFEVINNTDIVPRILGSTKVTEEISSLVNIKQEFIDCLQFFRPFGKQLLIVEENSHIRFKLIKKKYYQTIMSPLHCNLVSLLTNHKIDQYISNIESMTCDSCI</sequence>